<evidence type="ECO:0000313" key="11">
    <source>
        <dbReference type="Proteomes" id="UP000530514"/>
    </source>
</evidence>
<evidence type="ECO:0000256" key="6">
    <source>
        <dbReference type="ARBA" id="ARBA00022932"/>
    </source>
</evidence>
<keyword evidence="4" id="KW-0548">Nucleotidyltransferase</keyword>
<dbReference type="SUPFAM" id="SSF56672">
    <property type="entry name" value="DNA/RNA polymerases"/>
    <property type="match status" value="1"/>
</dbReference>
<feature type="domain" description="DNA-directed DNA polymerase family A palm" evidence="9">
    <location>
        <begin position="363"/>
        <end position="604"/>
    </location>
</feature>
<dbReference type="EMBL" id="JACEIP010000003">
    <property type="protein sequence ID" value="MBA4541960.1"/>
    <property type="molecule type" value="Genomic_DNA"/>
</dbReference>
<dbReference type="InterPro" id="IPR036397">
    <property type="entry name" value="RNaseH_sf"/>
</dbReference>
<evidence type="ECO:0000256" key="4">
    <source>
        <dbReference type="ARBA" id="ARBA00022695"/>
    </source>
</evidence>
<dbReference type="SUPFAM" id="SSF53098">
    <property type="entry name" value="Ribonuclease H-like"/>
    <property type="match status" value="1"/>
</dbReference>
<dbReference type="InterPro" id="IPR043502">
    <property type="entry name" value="DNA/RNA_pol_sf"/>
</dbReference>
<dbReference type="InterPro" id="IPR019760">
    <property type="entry name" value="DNA-dir_DNA_pol_A_CS"/>
</dbReference>
<dbReference type="RefSeq" id="WP_033100506.1">
    <property type="nucleotide sequence ID" value="NZ_JACEIP010000003.1"/>
</dbReference>
<reference evidence="10 11" key="1">
    <citation type="submission" date="2020-07" db="EMBL/GenBank/DDBJ databases">
        <authorList>
            <person name="Feng H."/>
        </authorList>
    </citation>
    <scope>NUCLEOTIDE SEQUENCE [LARGE SCALE GENOMIC DNA]</scope>
    <source>
        <strain evidence="11">s-11</strain>
    </source>
</reference>
<dbReference type="GO" id="GO:0003677">
    <property type="term" value="F:DNA binding"/>
    <property type="evidence" value="ECO:0007669"/>
    <property type="project" value="UniProtKB-KW"/>
</dbReference>
<sequence>MILSIDVETYSSVDLKTHGVYRYVEADDFEILLFAYSFDDGPVRVVDLAQGEELPAEVRRALTDPDIVKSAFNANFERVTIGKHFGINTSPDQWACTMVHAMSLGLPRSLEDVAKALKLEHQKDTAGERLIKYFSVPCKPTQVNGGRTRNLPEHDPEKWQRFLEYCRQDVEVERAIRKKLSRYPFGEQDLWALDQRIIDRGINLDLELVHHAIQCDGQYRRRLEDEAARLTGLENPNSLVQLKNWLLSEGVKTDSLSKNSIPKLLKEANGTAKRVLEIRQELSKTSVKKYETMKRTVCHDGRVRGLLQFYGANRTGRWAGRLVQVQNLPRSDLKDLDLARQLLKAGLYEDLELLYGNVPDTLSQLIRTAFIPSPGCRFLVADFSAIEARVIAWLAGEKWRLDVFNTHGKIYEASASQMFGVPIEQITKGSELRQKGKVAELALGYQGGKGALIQMGALDQGLTEDELPDLVSSWRAANPRIVNFWYDMERAALEAVRYKKAVRLQHGLAFIYRPGILFLQLPSGRQIAYVRPKIELDEQFGKETLTYESNGKRTKTYGGKLVENCVQAVARDCLAEAMRRLDDAGYQIAFHVHDEVVCDQAHGSVEEMARIMSEPIPWAPGLPLDADAFESEYYTKG</sequence>
<accession>A0A7W1X8C9</accession>
<evidence type="ECO:0000256" key="1">
    <source>
        <dbReference type="ARBA" id="ARBA00007705"/>
    </source>
</evidence>
<evidence type="ECO:0000256" key="7">
    <source>
        <dbReference type="ARBA" id="ARBA00023125"/>
    </source>
</evidence>
<comment type="catalytic activity">
    <reaction evidence="8">
        <text>DNA(n) + a 2'-deoxyribonucleoside 5'-triphosphate = DNA(n+1) + diphosphate</text>
        <dbReference type="Rhea" id="RHEA:22508"/>
        <dbReference type="Rhea" id="RHEA-COMP:17339"/>
        <dbReference type="Rhea" id="RHEA-COMP:17340"/>
        <dbReference type="ChEBI" id="CHEBI:33019"/>
        <dbReference type="ChEBI" id="CHEBI:61560"/>
        <dbReference type="ChEBI" id="CHEBI:173112"/>
        <dbReference type="EC" id="2.7.7.7"/>
    </reaction>
</comment>
<dbReference type="AlphaFoldDB" id="A0A7W1X8C9"/>
<keyword evidence="7" id="KW-0238">DNA-binding</keyword>
<dbReference type="GO" id="GO:0006261">
    <property type="term" value="P:DNA-templated DNA replication"/>
    <property type="evidence" value="ECO:0007669"/>
    <property type="project" value="InterPro"/>
</dbReference>
<evidence type="ECO:0000259" key="9">
    <source>
        <dbReference type="SMART" id="SM00482"/>
    </source>
</evidence>
<dbReference type="Pfam" id="PF00476">
    <property type="entry name" value="DNA_pol_A"/>
    <property type="match status" value="1"/>
</dbReference>
<dbReference type="Gene3D" id="3.30.420.10">
    <property type="entry name" value="Ribonuclease H-like superfamily/Ribonuclease H"/>
    <property type="match status" value="1"/>
</dbReference>
<proteinExistence type="inferred from homology"/>
<gene>
    <name evidence="10" type="ORF">H1164_03460</name>
</gene>
<dbReference type="Gene3D" id="1.10.150.20">
    <property type="entry name" value="5' to 3' exonuclease, C-terminal subdomain"/>
    <property type="match status" value="1"/>
</dbReference>
<dbReference type="EC" id="2.7.7.7" evidence="2"/>
<evidence type="ECO:0000256" key="2">
    <source>
        <dbReference type="ARBA" id="ARBA00012417"/>
    </source>
</evidence>
<evidence type="ECO:0000256" key="5">
    <source>
        <dbReference type="ARBA" id="ARBA00022705"/>
    </source>
</evidence>
<dbReference type="GO" id="GO:0003887">
    <property type="term" value="F:DNA-directed DNA polymerase activity"/>
    <property type="evidence" value="ECO:0007669"/>
    <property type="project" value="UniProtKB-KW"/>
</dbReference>
<name>A0A7W1X8C9_9BACL</name>
<keyword evidence="5" id="KW-0235">DNA replication</keyword>
<dbReference type="PROSITE" id="PS00447">
    <property type="entry name" value="DNA_POLYMERASE_A"/>
    <property type="match status" value="1"/>
</dbReference>
<dbReference type="PANTHER" id="PTHR10133:SF27">
    <property type="entry name" value="DNA POLYMERASE NU"/>
    <property type="match status" value="1"/>
</dbReference>
<protein>
    <recommendedName>
        <fullName evidence="2">DNA-directed DNA polymerase</fullName>
        <ecNumber evidence="2">2.7.7.7</ecNumber>
    </recommendedName>
</protein>
<organism evidence="10 11">
    <name type="scientific">Thermoactinomyces daqus</name>
    <dbReference type="NCBI Taxonomy" id="1329516"/>
    <lineage>
        <taxon>Bacteria</taxon>
        <taxon>Bacillati</taxon>
        <taxon>Bacillota</taxon>
        <taxon>Bacilli</taxon>
        <taxon>Bacillales</taxon>
        <taxon>Thermoactinomycetaceae</taxon>
        <taxon>Thermoactinomyces</taxon>
    </lineage>
</organism>
<keyword evidence="3" id="KW-0808">Transferase</keyword>
<dbReference type="OrthoDB" id="9764911at2"/>
<dbReference type="SMART" id="SM00482">
    <property type="entry name" value="POLAc"/>
    <property type="match status" value="1"/>
</dbReference>
<evidence type="ECO:0000256" key="8">
    <source>
        <dbReference type="ARBA" id="ARBA00049244"/>
    </source>
</evidence>
<dbReference type="CDD" id="cd08642">
    <property type="entry name" value="DNA_pol_A_pol_I_A"/>
    <property type="match status" value="1"/>
</dbReference>
<evidence type="ECO:0000313" key="10">
    <source>
        <dbReference type="EMBL" id="MBA4541960.1"/>
    </source>
</evidence>
<dbReference type="Proteomes" id="UP000530514">
    <property type="component" value="Unassembled WGS sequence"/>
</dbReference>
<dbReference type="InterPro" id="IPR001098">
    <property type="entry name" value="DNA-dir_DNA_pol_A_palm_dom"/>
</dbReference>
<dbReference type="PANTHER" id="PTHR10133">
    <property type="entry name" value="DNA POLYMERASE I"/>
    <property type="match status" value="1"/>
</dbReference>
<comment type="similarity">
    <text evidence="1">Belongs to the DNA polymerase type-A family.</text>
</comment>
<comment type="caution">
    <text evidence="10">The sequence shown here is derived from an EMBL/GenBank/DDBJ whole genome shotgun (WGS) entry which is preliminary data.</text>
</comment>
<dbReference type="InterPro" id="IPR002298">
    <property type="entry name" value="DNA_polymerase_A"/>
</dbReference>
<dbReference type="InterPro" id="IPR012337">
    <property type="entry name" value="RNaseH-like_sf"/>
</dbReference>
<dbReference type="GO" id="GO:0006302">
    <property type="term" value="P:double-strand break repair"/>
    <property type="evidence" value="ECO:0007669"/>
    <property type="project" value="TreeGrafter"/>
</dbReference>
<keyword evidence="11" id="KW-1185">Reference proteome</keyword>
<evidence type="ECO:0000256" key="3">
    <source>
        <dbReference type="ARBA" id="ARBA00022679"/>
    </source>
</evidence>
<keyword evidence="6" id="KW-0239">DNA-directed DNA polymerase</keyword>